<gene>
    <name evidence="5" type="ORF">CCHL11_09093</name>
</gene>
<evidence type="ECO:0000256" key="4">
    <source>
        <dbReference type="ARBA" id="ARBA00023163"/>
    </source>
</evidence>
<accession>A0A1Q8RSZ9</accession>
<dbReference type="OrthoDB" id="10031947at2759"/>
<name>A0A1Q8RSZ9_9PEZI</name>
<keyword evidence="3" id="KW-0238">DNA-binding</keyword>
<keyword evidence="1" id="KW-0862">Zinc</keyword>
<dbReference type="EMBL" id="MPGH01000093">
    <property type="protein sequence ID" value="OLN87434.1"/>
    <property type="molecule type" value="Genomic_DNA"/>
</dbReference>
<dbReference type="InterPro" id="IPR052073">
    <property type="entry name" value="Amide_Lactam_Regulators"/>
</dbReference>
<evidence type="ECO:0008006" key="7">
    <source>
        <dbReference type="Google" id="ProtNLM"/>
    </source>
</evidence>
<comment type="caution">
    <text evidence="5">The sequence shown here is derived from an EMBL/GenBank/DDBJ whole genome shotgun (WGS) entry which is preliminary data.</text>
</comment>
<evidence type="ECO:0000256" key="3">
    <source>
        <dbReference type="ARBA" id="ARBA00023125"/>
    </source>
</evidence>
<dbReference type="CDD" id="cd12148">
    <property type="entry name" value="fungal_TF_MHR"/>
    <property type="match status" value="1"/>
</dbReference>
<keyword evidence="4" id="KW-0804">Transcription</keyword>
<proteinExistence type="predicted"/>
<keyword evidence="6" id="KW-1185">Reference proteome</keyword>
<evidence type="ECO:0000313" key="5">
    <source>
        <dbReference type="EMBL" id="OLN87434.1"/>
    </source>
</evidence>
<dbReference type="PANTHER" id="PTHR47171:SF6">
    <property type="entry name" value="SPECIFIC TRANSCRIPTION FACTOR, PUTATIVE (AFU_ORTHOLOGUE AFUA_2G06130)-RELATED"/>
    <property type="match status" value="1"/>
</dbReference>
<keyword evidence="2" id="KW-0805">Transcription regulation</keyword>
<dbReference type="Proteomes" id="UP000186583">
    <property type="component" value="Unassembled WGS sequence"/>
</dbReference>
<evidence type="ECO:0000256" key="1">
    <source>
        <dbReference type="ARBA" id="ARBA00022833"/>
    </source>
</evidence>
<dbReference type="PANTHER" id="PTHR47171">
    <property type="entry name" value="FARA-RELATED"/>
    <property type="match status" value="1"/>
</dbReference>
<dbReference type="GO" id="GO:0003677">
    <property type="term" value="F:DNA binding"/>
    <property type="evidence" value="ECO:0007669"/>
    <property type="project" value="UniProtKB-KW"/>
</dbReference>
<dbReference type="STRING" id="708187.A0A1Q8RSZ9"/>
<organism evidence="5 6">
    <name type="scientific">Colletotrichum chlorophyti</name>
    <dbReference type="NCBI Taxonomy" id="708187"/>
    <lineage>
        <taxon>Eukaryota</taxon>
        <taxon>Fungi</taxon>
        <taxon>Dikarya</taxon>
        <taxon>Ascomycota</taxon>
        <taxon>Pezizomycotina</taxon>
        <taxon>Sordariomycetes</taxon>
        <taxon>Hypocreomycetidae</taxon>
        <taxon>Glomerellales</taxon>
        <taxon>Glomerellaceae</taxon>
        <taxon>Colletotrichum</taxon>
    </lineage>
</organism>
<evidence type="ECO:0000313" key="6">
    <source>
        <dbReference type="Proteomes" id="UP000186583"/>
    </source>
</evidence>
<reference evidence="5 6" key="1">
    <citation type="submission" date="2016-11" db="EMBL/GenBank/DDBJ databases">
        <title>Draft Genome Assembly of Colletotrichum chlorophyti a pathogen of herbaceous plants.</title>
        <authorList>
            <person name="Gan P."/>
            <person name="Narusaka M."/>
            <person name="Tsushima A."/>
            <person name="Narusaka Y."/>
            <person name="Takano Y."/>
            <person name="Shirasu K."/>
        </authorList>
    </citation>
    <scope>NUCLEOTIDE SEQUENCE [LARGE SCALE GENOMIC DNA]</scope>
    <source>
        <strain evidence="5 6">NTL11</strain>
    </source>
</reference>
<protein>
    <recommendedName>
        <fullName evidence="7">Transcription factor domain-containing protein</fullName>
    </recommendedName>
</protein>
<sequence>MDGAAVYRDYSNGHYSKYLVRAICLVTCKARQATPFLRLNENGPVLEPLDFASKLLNGLDAALKADLEPDRIIKIQTLALMHLHNDGLSGVDRSSNYLSQAICNAWSVSLHVKVPVNEDQERCDFLWWALRNFDRLNKPVMGASPFMIDDTDIAIDRIVPSQDNYRSQLMAMSLELGDLMKTATKVYKASSTATVDECHDFPSFMDLASGIYLDRFHRSHKAYLEIWYHVAAMLSCRFSGPGSVHYTRRLDSANSVLGIISYEGPDSLPPLPLVPYAMSMSTTVIYRALRDGVRHPEVAYNDLGVCCDNLDFLSQRWTSAKGVARLTKRLRRYIKPGTLNGQRVEIGDCSCPAVRSEPRGLSRINQSSTSSSAGGGASAQQFAAIPVSDLLQCQEHMRQETPQSNTDDLQGQALDSWLDAGPSYVHLDQAFYDFFDYGMPNVFRDPATWDFLHTESNPEVSPLGAIN</sequence>
<dbReference type="AlphaFoldDB" id="A0A1Q8RSZ9"/>
<evidence type="ECO:0000256" key="2">
    <source>
        <dbReference type="ARBA" id="ARBA00023015"/>
    </source>
</evidence>